<name>A0ABT2YR55_9GAMM</name>
<evidence type="ECO:0000256" key="2">
    <source>
        <dbReference type="ARBA" id="ARBA00022576"/>
    </source>
</evidence>
<evidence type="ECO:0000313" key="6">
    <source>
        <dbReference type="EMBL" id="MCV2402363.1"/>
    </source>
</evidence>
<dbReference type="CDD" id="cd00609">
    <property type="entry name" value="AAT_like"/>
    <property type="match status" value="1"/>
</dbReference>
<dbReference type="Gene3D" id="3.40.640.10">
    <property type="entry name" value="Type I PLP-dependent aspartate aminotransferase-like (Major domain)"/>
    <property type="match status" value="1"/>
</dbReference>
<dbReference type="InterPro" id="IPR050859">
    <property type="entry name" value="Class-I_PLP-dep_aminotransf"/>
</dbReference>
<comment type="caution">
    <text evidence="6">The sequence shown here is derived from an EMBL/GenBank/DDBJ whole genome shotgun (WGS) entry which is preliminary data.</text>
</comment>
<dbReference type="Pfam" id="PF00155">
    <property type="entry name" value="Aminotran_1_2"/>
    <property type="match status" value="1"/>
</dbReference>
<dbReference type="InterPro" id="IPR015424">
    <property type="entry name" value="PyrdxlP-dep_Trfase"/>
</dbReference>
<feature type="domain" description="Aminotransferase class I/classII large" evidence="5">
    <location>
        <begin position="41"/>
        <end position="376"/>
    </location>
</feature>
<dbReference type="InterPro" id="IPR015421">
    <property type="entry name" value="PyrdxlP-dep_Trfase_major"/>
</dbReference>
<proteinExistence type="predicted"/>
<protein>
    <submittedName>
        <fullName evidence="6">PLP-dependent aminotransferase family protein</fullName>
    </submittedName>
</protein>
<keyword evidence="7" id="KW-1185">Reference proteome</keyword>
<reference evidence="6 7" key="1">
    <citation type="submission" date="2022-10" db="EMBL/GenBank/DDBJ databases">
        <title>Marinomonas transparenta sp. nov. and Marinomonas sargassi sp. nov., isolated from marine alga (Sargassum natans (L.) Gaillon).</title>
        <authorList>
            <person name="Wang Y."/>
        </authorList>
    </citation>
    <scope>NUCLEOTIDE SEQUENCE [LARGE SCALE GENOMIC DNA]</scope>
    <source>
        <strain evidence="6 7">C2222</strain>
    </source>
</reference>
<keyword evidence="4" id="KW-0663">Pyridoxal phosphate</keyword>
<dbReference type="SUPFAM" id="SSF53383">
    <property type="entry name" value="PLP-dependent transferases"/>
    <property type="match status" value="1"/>
</dbReference>
<accession>A0ABT2YR55</accession>
<evidence type="ECO:0000259" key="5">
    <source>
        <dbReference type="Pfam" id="PF00155"/>
    </source>
</evidence>
<dbReference type="InterPro" id="IPR004839">
    <property type="entry name" value="Aminotransferase_I/II_large"/>
</dbReference>
<dbReference type="EMBL" id="JAOVZB010000002">
    <property type="protein sequence ID" value="MCV2402363.1"/>
    <property type="molecule type" value="Genomic_DNA"/>
</dbReference>
<dbReference type="PANTHER" id="PTHR42790:SF19">
    <property type="entry name" value="KYNURENINE_ALPHA-AMINOADIPATE AMINOTRANSFERASE, MITOCHONDRIAL"/>
    <property type="match status" value="1"/>
</dbReference>
<evidence type="ECO:0000256" key="3">
    <source>
        <dbReference type="ARBA" id="ARBA00022679"/>
    </source>
</evidence>
<dbReference type="InterPro" id="IPR015422">
    <property type="entry name" value="PyrdxlP-dep_Trfase_small"/>
</dbReference>
<keyword evidence="3" id="KW-0808">Transferase</keyword>
<evidence type="ECO:0000313" key="7">
    <source>
        <dbReference type="Proteomes" id="UP001209713"/>
    </source>
</evidence>
<evidence type="ECO:0000256" key="1">
    <source>
        <dbReference type="ARBA" id="ARBA00001933"/>
    </source>
</evidence>
<keyword evidence="2 6" id="KW-0032">Aminotransferase</keyword>
<dbReference type="Gene3D" id="3.90.1150.10">
    <property type="entry name" value="Aspartate Aminotransferase, domain 1"/>
    <property type="match status" value="1"/>
</dbReference>
<dbReference type="PANTHER" id="PTHR42790">
    <property type="entry name" value="AMINOTRANSFERASE"/>
    <property type="match status" value="1"/>
</dbReference>
<gene>
    <name evidence="6" type="ORF">OFY17_05610</name>
</gene>
<dbReference type="GO" id="GO:0008483">
    <property type="term" value="F:transaminase activity"/>
    <property type="evidence" value="ECO:0007669"/>
    <property type="project" value="UniProtKB-KW"/>
</dbReference>
<comment type="cofactor">
    <cofactor evidence="1">
        <name>pyridoxal 5'-phosphate</name>
        <dbReference type="ChEBI" id="CHEBI:597326"/>
    </cofactor>
</comment>
<organism evidence="6 7">
    <name type="scientific">Marinomonas sargassi</name>
    <dbReference type="NCBI Taxonomy" id="2984494"/>
    <lineage>
        <taxon>Bacteria</taxon>
        <taxon>Pseudomonadati</taxon>
        <taxon>Pseudomonadota</taxon>
        <taxon>Gammaproteobacteria</taxon>
        <taxon>Oceanospirillales</taxon>
        <taxon>Oceanospirillaceae</taxon>
        <taxon>Marinomonas</taxon>
    </lineage>
</organism>
<dbReference type="Proteomes" id="UP001209713">
    <property type="component" value="Unassembled WGS sequence"/>
</dbReference>
<sequence length="392" mass="43998">MDISHLLNSSVSNMEPSLVRELLHYSQQPNIISLAGGLPDDALMPAYPDVNQLLDSRQYGASDGEAVLQQHIAQILAGRGLDRQKAVLVTNGSQQGLDIVSRSVLDNSATILTEQPTYLAACQVFRLQGANIQGVTSDEFGMSVKDFEEKLEEYKPKAVYMIPNFQNPSGHCYSLERRKEIASLLEKKNVLLIEDDPYGELCYEEIKLPPISSMLKTSSWVYLGSFSKVLWPGLRVGYMACDEELMPYFEKVKQATDLHTNRLAQMMVSHFLGSGQYLLHIAKLKAVYKKKRDAMADALLKYLGNQISYRIPAGGMFFWVRLPEGVSSMLVMERALQEQVLVLPGKPFFSSDHMLDDAYLRLNFTRVNEEDLDRAIYTLSLVVKGLSVDRVG</sequence>
<evidence type="ECO:0000256" key="4">
    <source>
        <dbReference type="ARBA" id="ARBA00022898"/>
    </source>
</evidence>